<dbReference type="AlphaFoldDB" id="A0A1N6I549"/>
<name>A0A1N6I549_9MICO</name>
<organism evidence="2 3">
    <name type="scientific">Agromyces cerinus subsp. cerinus</name>
    <dbReference type="NCBI Taxonomy" id="232089"/>
    <lineage>
        <taxon>Bacteria</taxon>
        <taxon>Bacillati</taxon>
        <taxon>Actinomycetota</taxon>
        <taxon>Actinomycetes</taxon>
        <taxon>Micrococcales</taxon>
        <taxon>Microbacteriaceae</taxon>
        <taxon>Agromyces</taxon>
    </lineage>
</organism>
<gene>
    <name evidence="2" type="ORF">SAMN05443544_3691</name>
</gene>
<accession>A0A1N6I549</accession>
<keyword evidence="3" id="KW-1185">Reference proteome</keyword>
<proteinExistence type="predicted"/>
<feature type="region of interest" description="Disordered" evidence="1">
    <location>
        <begin position="15"/>
        <end position="46"/>
    </location>
</feature>
<dbReference type="EMBL" id="FSRJ01000005">
    <property type="protein sequence ID" value="SIO27166.1"/>
    <property type="molecule type" value="Genomic_DNA"/>
</dbReference>
<protein>
    <submittedName>
        <fullName evidence="2">Uncharacterized protein</fullName>
    </submittedName>
</protein>
<reference evidence="3" key="1">
    <citation type="submission" date="2016-11" db="EMBL/GenBank/DDBJ databases">
        <authorList>
            <person name="Varghese N."/>
            <person name="Submissions S."/>
        </authorList>
    </citation>
    <scope>NUCLEOTIDE SEQUENCE [LARGE SCALE GENOMIC DNA]</scope>
    <source>
        <strain evidence="3">DSM 8595</strain>
    </source>
</reference>
<evidence type="ECO:0000313" key="3">
    <source>
        <dbReference type="Proteomes" id="UP000184699"/>
    </source>
</evidence>
<evidence type="ECO:0000256" key="1">
    <source>
        <dbReference type="SAM" id="MobiDB-lite"/>
    </source>
</evidence>
<evidence type="ECO:0000313" key="2">
    <source>
        <dbReference type="EMBL" id="SIO27166.1"/>
    </source>
</evidence>
<dbReference type="STRING" id="232089.SAMN05443544_3691"/>
<dbReference type="Proteomes" id="UP000184699">
    <property type="component" value="Unassembled WGS sequence"/>
</dbReference>
<sequence>MSRLGVRVSTDLDSVRHTDAAPNRLTYRAGMTSESGARSAPEQPSARRAPIPLWARITVPTVAFAGAAALIAGVVTAGAQPPATVESACRSAIEHKLQSRGHSDVDVGSSLQVAEADGAQRVSGTVISSDESGRVRHAALRCVVRDQGESMRVVSARVSP</sequence>